<proteinExistence type="predicted"/>
<comment type="caution">
    <text evidence="2">The sequence shown here is derived from an EMBL/GenBank/DDBJ whole genome shotgun (WGS) entry which is preliminary data.</text>
</comment>
<evidence type="ECO:0000313" key="3">
    <source>
        <dbReference type="Proteomes" id="UP001497382"/>
    </source>
</evidence>
<dbReference type="GO" id="GO:0035556">
    <property type="term" value="P:intracellular signal transduction"/>
    <property type="evidence" value="ECO:0007669"/>
    <property type="project" value="InterPro"/>
</dbReference>
<dbReference type="InterPro" id="IPR001496">
    <property type="entry name" value="SOCS_box"/>
</dbReference>
<gene>
    <name evidence="2" type="ORF">LARSCL_LOCUS16694</name>
</gene>
<dbReference type="Proteomes" id="UP001497382">
    <property type="component" value="Unassembled WGS sequence"/>
</dbReference>
<evidence type="ECO:0000259" key="1">
    <source>
        <dbReference type="PROSITE" id="PS50225"/>
    </source>
</evidence>
<keyword evidence="3" id="KW-1185">Reference proteome</keyword>
<reference evidence="2 3" key="1">
    <citation type="submission" date="2024-04" db="EMBL/GenBank/DDBJ databases">
        <authorList>
            <person name="Rising A."/>
            <person name="Reimegard J."/>
            <person name="Sonavane S."/>
            <person name="Akerstrom W."/>
            <person name="Nylinder S."/>
            <person name="Hedman E."/>
            <person name="Kallberg Y."/>
        </authorList>
    </citation>
    <scope>NUCLEOTIDE SEQUENCE [LARGE SCALE GENOMIC DNA]</scope>
</reference>
<sequence>MWHCSDLIMNLRPESERRLCLLLHLYWTYLKRSHHTTAACESLRLVWNAVPDSFISRIEINAQLQLLGPEATGDIYDFYCKAVGECHEDVEPRPLKHHCRCAIRLQLWKCMQWLPEGIEQIGLPKVLQLYLKLENSDCFNE</sequence>
<name>A0AAV2B426_9ARAC</name>
<organism evidence="2 3">
    <name type="scientific">Larinioides sclopetarius</name>
    <dbReference type="NCBI Taxonomy" id="280406"/>
    <lineage>
        <taxon>Eukaryota</taxon>
        <taxon>Metazoa</taxon>
        <taxon>Ecdysozoa</taxon>
        <taxon>Arthropoda</taxon>
        <taxon>Chelicerata</taxon>
        <taxon>Arachnida</taxon>
        <taxon>Araneae</taxon>
        <taxon>Araneomorphae</taxon>
        <taxon>Entelegynae</taxon>
        <taxon>Araneoidea</taxon>
        <taxon>Araneidae</taxon>
        <taxon>Larinioides</taxon>
    </lineage>
</organism>
<protein>
    <recommendedName>
        <fullName evidence="1">SOCS box domain-containing protein</fullName>
    </recommendedName>
</protein>
<dbReference type="InterPro" id="IPR036036">
    <property type="entry name" value="SOCS_box-like_dom_sf"/>
</dbReference>
<dbReference type="EMBL" id="CAXIEN010000270">
    <property type="protein sequence ID" value="CAL1290769.1"/>
    <property type="molecule type" value="Genomic_DNA"/>
</dbReference>
<dbReference type="SUPFAM" id="SSF158235">
    <property type="entry name" value="SOCS box-like"/>
    <property type="match status" value="1"/>
</dbReference>
<dbReference type="PROSITE" id="PS50225">
    <property type="entry name" value="SOCS"/>
    <property type="match status" value="1"/>
</dbReference>
<evidence type="ECO:0000313" key="2">
    <source>
        <dbReference type="EMBL" id="CAL1290769.1"/>
    </source>
</evidence>
<dbReference type="SMART" id="SM00969">
    <property type="entry name" value="SOCS_box"/>
    <property type="match status" value="1"/>
</dbReference>
<dbReference type="Pfam" id="PF07525">
    <property type="entry name" value="SOCS_box"/>
    <property type="match status" value="1"/>
</dbReference>
<dbReference type="AlphaFoldDB" id="A0AAV2B426"/>
<accession>A0AAV2B426</accession>
<feature type="domain" description="SOCS box" evidence="1">
    <location>
        <begin position="91"/>
        <end position="137"/>
    </location>
</feature>
<dbReference type="CDD" id="cd03716">
    <property type="entry name" value="SOCS_ASB_like"/>
    <property type="match status" value="1"/>
</dbReference>